<organism evidence="2 3">
    <name type="scientific">Uncinocarpus reesii (strain UAMH 1704)</name>
    <dbReference type="NCBI Taxonomy" id="336963"/>
    <lineage>
        <taxon>Eukaryota</taxon>
        <taxon>Fungi</taxon>
        <taxon>Dikarya</taxon>
        <taxon>Ascomycota</taxon>
        <taxon>Pezizomycotina</taxon>
        <taxon>Eurotiomycetes</taxon>
        <taxon>Eurotiomycetidae</taxon>
        <taxon>Onygenales</taxon>
        <taxon>Onygenaceae</taxon>
        <taxon>Uncinocarpus</taxon>
    </lineage>
</organism>
<keyword evidence="3" id="KW-1185">Reference proteome</keyword>
<dbReference type="AlphaFoldDB" id="C4JZM6"/>
<dbReference type="InterPro" id="IPR037523">
    <property type="entry name" value="VOC_core"/>
</dbReference>
<sequence>MARPVFINMPTSDLPAATAFYEAIGFIKHPFFSSPTSHGMVNALNHDIVVMLSTADQFQKFLPAERASLEPATHRAAKNATIHGLSAKSRQEVDEAVETAVRAGAKAFPPLKLEGCDDSMMYSRSFADLDGYLWEIVWCDEGMVKMAQEAFAQKLKQLEEEKGRSG</sequence>
<reference evidence="3" key="1">
    <citation type="journal article" date="2009" name="Genome Res.">
        <title>Comparative genomic analyses of the human fungal pathogens Coccidioides and their relatives.</title>
        <authorList>
            <person name="Sharpton T.J."/>
            <person name="Stajich J.E."/>
            <person name="Rounsley S.D."/>
            <person name="Gardner M.J."/>
            <person name="Wortman J.R."/>
            <person name="Jordar V.S."/>
            <person name="Maiti R."/>
            <person name="Kodira C.D."/>
            <person name="Neafsey D.E."/>
            <person name="Zeng Q."/>
            <person name="Hung C.-Y."/>
            <person name="McMahan C."/>
            <person name="Muszewska A."/>
            <person name="Grynberg M."/>
            <person name="Mandel M.A."/>
            <person name="Kellner E.M."/>
            <person name="Barker B.M."/>
            <person name="Galgiani J.N."/>
            <person name="Orbach M.J."/>
            <person name="Kirkland T.N."/>
            <person name="Cole G.T."/>
            <person name="Henn M.R."/>
            <person name="Birren B.W."/>
            <person name="Taylor J.W."/>
        </authorList>
    </citation>
    <scope>NUCLEOTIDE SEQUENCE [LARGE SCALE GENOMIC DNA]</scope>
    <source>
        <strain evidence="3">UAMH 1704</strain>
    </source>
</reference>
<dbReference type="PANTHER" id="PTHR36503">
    <property type="entry name" value="BLR2520 PROTEIN"/>
    <property type="match status" value="1"/>
</dbReference>
<dbReference type="VEuPathDB" id="FungiDB:UREG_07627"/>
<dbReference type="PROSITE" id="PS51819">
    <property type="entry name" value="VOC"/>
    <property type="match status" value="1"/>
</dbReference>
<dbReference type="Gene3D" id="3.10.180.10">
    <property type="entry name" value="2,3-Dihydroxybiphenyl 1,2-Dioxygenase, domain 1"/>
    <property type="match status" value="1"/>
</dbReference>
<name>C4JZM6_UNCRE</name>
<dbReference type="OrthoDB" id="4181370at2759"/>
<dbReference type="HOGENOM" id="CLU_046006_21_0_1"/>
<dbReference type="Proteomes" id="UP000002058">
    <property type="component" value="Unassembled WGS sequence"/>
</dbReference>
<dbReference type="InParanoid" id="C4JZM6"/>
<dbReference type="RefSeq" id="XP_002582854.1">
    <property type="nucleotide sequence ID" value="XM_002582808.1"/>
</dbReference>
<dbReference type="Pfam" id="PF00903">
    <property type="entry name" value="Glyoxalase"/>
    <property type="match status" value="1"/>
</dbReference>
<proteinExistence type="predicted"/>
<dbReference type="KEGG" id="ure:UREG_07627"/>
<evidence type="ECO:0000313" key="2">
    <source>
        <dbReference type="EMBL" id="EEP82762.1"/>
    </source>
</evidence>
<feature type="domain" description="VOC" evidence="1">
    <location>
        <begin position="3"/>
        <end position="139"/>
    </location>
</feature>
<dbReference type="SUPFAM" id="SSF54593">
    <property type="entry name" value="Glyoxalase/Bleomycin resistance protein/Dihydroxybiphenyl dioxygenase"/>
    <property type="match status" value="1"/>
</dbReference>
<gene>
    <name evidence="2" type="ORF">UREG_07627</name>
</gene>
<dbReference type="GeneID" id="8437881"/>
<dbReference type="PANTHER" id="PTHR36503:SF2">
    <property type="entry name" value="BLR2408 PROTEIN"/>
    <property type="match status" value="1"/>
</dbReference>
<evidence type="ECO:0000259" key="1">
    <source>
        <dbReference type="PROSITE" id="PS51819"/>
    </source>
</evidence>
<protein>
    <recommendedName>
        <fullName evidence="1">VOC domain-containing protein</fullName>
    </recommendedName>
</protein>
<dbReference type="InterPro" id="IPR004360">
    <property type="entry name" value="Glyas_Fos-R_dOase_dom"/>
</dbReference>
<dbReference type="InterPro" id="IPR029068">
    <property type="entry name" value="Glyas_Bleomycin-R_OHBP_Dase"/>
</dbReference>
<evidence type="ECO:0000313" key="3">
    <source>
        <dbReference type="Proteomes" id="UP000002058"/>
    </source>
</evidence>
<dbReference type="EMBL" id="CH476619">
    <property type="protein sequence ID" value="EEP82762.1"/>
    <property type="molecule type" value="Genomic_DNA"/>
</dbReference>
<dbReference type="eggNOG" id="ENOG502SY30">
    <property type="taxonomic scope" value="Eukaryota"/>
</dbReference>
<accession>C4JZM6</accession>